<evidence type="ECO:0000313" key="1">
    <source>
        <dbReference type="EMBL" id="MFC6867578.1"/>
    </source>
</evidence>
<sequence>MSVMNEQLPLAFPSSSVDSDTAELLALINGDPLHDRDRAAVIGAILSVGRDNGGVVDPNDVRSRLGGSVYPRVVGAVYQSLAKRGVLVGDGWVISKDRRGRNSGKPCRRYRLRASTREVGGDVVAGSRVGDDDGAVAVE</sequence>
<organism evidence="1 2">
    <name type="scientific">Haloechinothrix salitolerans</name>
    <dbReference type="NCBI Taxonomy" id="926830"/>
    <lineage>
        <taxon>Bacteria</taxon>
        <taxon>Bacillati</taxon>
        <taxon>Actinomycetota</taxon>
        <taxon>Actinomycetes</taxon>
        <taxon>Pseudonocardiales</taxon>
        <taxon>Pseudonocardiaceae</taxon>
        <taxon>Haloechinothrix</taxon>
    </lineage>
</organism>
<proteinExistence type="predicted"/>
<gene>
    <name evidence="1" type="ORF">ACFQGD_10490</name>
</gene>
<accession>A0ABW2BYA3</accession>
<dbReference type="RefSeq" id="WP_345399997.1">
    <property type="nucleotide sequence ID" value="NZ_BAABLA010000096.1"/>
</dbReference>
<comment type="caution">
    <text evidence="1">The sequence shown here is derived from an EMBL/GenBank/DDBJ whole genome shotgun (WGS) entry which is preliminary data.</text>
</comment>
<dbReference type="EMBL" id="JBHSXX010000001">
    <property type="protein sequence ID" value="MFC6867578.1"/>
    <property type="molecule type" value="Genomic_DNA"/>
</dbReference>
<evidence type="ECO:0008006" key="3">
    <source>
        <dbReference type="Google" id="ProtNLM"/>
    </source>
</evidence>
<protein>
    <recommendedName>
        <fullName evidence="3">Transcriptional regulator PadR-like family protein</fullName>
    </recommendedName>
</protein>
<name>A0ABW2BYA3_9PSEU</name>
<dbReference type="Proteomes" id="UP001596337">
    <property type="component" value="Unassembled WGS sequence"/>
</dbReference>
<keyword evidence="2" id="KW-1185">Reference proteome</keyword>
<evidence type="ECO:0000313" key="2">
    <source>
        <dbReference type="Proteomes" id="UP001596337"/>
    </source>
</evidence>
<reference evidence="2" key="1">
    <citation type="journal article" date="2019" name="Int. J. Syst. Evol. Microbiol.">
        <title>The Global Catalogue of Microorganisms (GCM) 10K type strain sequencing project: providing services to taxonomists for standard genome sequencing and annotation.</title>
        <authorList>
            <consortium name="The Broad Institute Genomics Platform"/>
            <consortium name="The Broad Institute Genome Sequencing Center for Infectious Disease"/>
            <person name="Wu L."/>
            <person name="Ma J."/>
        </authorList>
    </citation>
    <scope>NUCLEOTIDE SEQUENCE [LARGE SCALE GENOMIC DNA]</scope>
    <source>
        <strain evidence="2">KCTC 32255</strain>
    </source>
</reference>